<evidence type="ECO:0000313" key="2">
    <source>
        <dbReference type="EMBL" id="VFS57623.1"/>
    </source>
</evidence>
<feature type="region of interest" description="Disordered" evidence="1">
    <location>
        <begin position="1"/>
        <end position="28"/>
    </location>
</feature>
<protein>
    <submittedName>
        <fullName evidence="2">Uncharacterized protein</fullName>
    </submittedName>
</protein>
<gene>
    <name evidence="2" type="ORF">NCTC12998_00574</name>
</gene>
<name>A0A485AD11_RAOPL</name>
<organism evidence="2 3">
    <name type="scientific">Raoultella planticola</name>
    <name type="common">Klebsiella planticola</name>
    <dbReference type="NCBI Taxonomy" id="575"/>
    <lineage>
        <taxon>Bacteria</taxon>
        <taxon>Pseudomonadati</taxon>
        <taxon>Pseudomonadota</taxon>
        <taxon>Gammaproteobacteria</taxon>
        <taxon>Enterobacterales</taxon>
        <taxon>Enterobacteriaceae</taxon>
        <taxon>Klebsiella/Raoultella group</taxon>
        <taxon>Raoultella</taxon>
    </lineage>
</organism>
<dbReference type="Proteomes" id="UP000345637">
    <property type="component" value="Unassembled WGS sequence"/>
</dbReference>
<proteinExistence type="predicted"/>
<dbReference type="AlphaFoldDB" id="A0A485AD11"/>
<evidence type="ECO:0000256" key="1">
    <source>
        <dbReference type="SAM" id="MobiDB-lite"/>
    </source>
</evidence>
<sequence>MRQHLRQKRKEQRAHRGHQTDTHGTIAAGRDNLLHVMKRQLGHAQHAPGVRQNGGAQFGQRDRRGGAIDQLAAQHRFDLPQGTAQRRLADSQTVGGIGKMTQLRQGNKVL</sequence>
<accession>A0A485AD11</accession>
<evidence type="ECO:0000313" key="3">
    <source>
        <dbReference type="Proteomes" id="UP000345637"/>
    </source>
</evidence>
<feature type="compositionally biased region" description="Basic residues" evidence="1">
    <location>
        <begin position="1"/>
        <end position="17"/>
    </location>
</feature>
<reference evidence="2 3" key="1">
    <citation type="submission" date="2019-03" db="EMBL/GenBank/DDBJ databases">
        <authorList>
            <consortium name="Pathogen Informatics"/>
        </authorList>
    </citation>
    <scope>NUCLEOTIDE SEQUENCE [LARGE SCALE GENOMIC DNA]</scope>
    <source>
        <strain evidence="2 3">NCTC12998</strain>
    </source>
</reference>
<dbReference type="EMBL" id="CAADJE010000010">
    <property type="protein sequence ID" value="VFS57623.1"/>
    <property type="molecule type" value="Genomic_DNA"/>
</dbReference>
<feature type="region of interest" description="Disordered" evidence="1">
    <location>
        <begin position="41"/>
        <end position="65"/>
    </location>
</feature>